<dbReference type="HOGENOM" id="CLU_1320094_0_0_5"/>
<evidence type="ECO:0000256" key="3">
    <source>
        <dbReference type="SAM" id="Phobius"/>
    </source>
</evidence>
<evidence type="ECO:0000256" key="1">
    <source>
        <dbReference type="ARBA" id="ARBA00005801"/>
    </source>
</evidence>
<evidence type="ECO:0000259" key="4">
    <source>
        <dbReference type="Pfam" id="PF01478"/>
    </source>
</evidence>
<evidence type="ECO:0000256" key="2">
    <source>
        <dbReference type="RuleBase" id="RU003793"/>
    </source>
</evidence>
<dbReference type="GO" id="GO:0005886">
    <property type="term" value="C:plasma membrane"/>
    <property type="evidence" value="ECO:0007669"/>
    <property type="project" value="TreeGrafter"/>
</dbReference>
<dbReference type="PANTHER" id="PTHR30487:SF0">
    <property type="entry name" value="PREPILIN LEADER PEPTIDASE_N-METHYLTRANSFERASE-RELATED"/>
    <property type="match status" value="1"/>
</dbReference>
<feature type="transmembrane region" description="Helical" evidence="3">
    <location>
        <begin position="34"/>
        <end position="53"/>
    </location>
</feature>
<name>Q2RY82_RHORT</name>
<feature type="transmembrane region" description="Helical" evidence="3">
    <location>
        <begin position="186"/>
        <end position="205"/>
    </location>
</feature>
<dbReference type="PATRIC" id="fig|269796.9.peg.162"/>
<gene>
    <name evidence="5" type="ordered locus">Rru_A0108</name>
</gene>
<dbReference type="InterPro" id="IPR014032">
    <property type="entry name" value="Peptidase_A24A_bac"/>
</dbReference>
<evidence type="ECO:0000313" key="5">
    <source>
        <dbReference type="EMBL" id="ABC20913.1"/>
    </source>
</evidence>
<organism evidence="5 6">
    <name type="scientific">Rhodospirillum rubrum (strain ATCC 11170 / ATH 1.1.1 / DSM 467 / LMG 4362 / NCIMB 8255 / S1)</name>
    <dbReference type="NCBI Taxonomy" id="269796"/>
    <lineage>
        <taxon>Bacteria</taxon>
        <taxon>Pseudomonadati</taxon>
        <taxon>Pseudomonadota</taxon>
        <taxon>Alphaproteobacteria</taxon>
        <taxon>Rhodospirillales</taxon>
        <taxon>Rhodospirillaceae</taxon>
        <taxon>Rhodospirillum</taxon>
    </lineage>
</organism>
<reference evidence="5 6" key="1">
    <citation type="journal article" date="2011" name="Stand. Genomic Sci.">
        <title>Complete genome sequence of Rhodospirillum rubrum type strain (S1).</title>
        <authorList>
            <person name="Munk A.C."/>
            <person name="Copeland A."/>
            <person name="Lucas S."/>
            <person name="Lapidus A."/>
            <person name="Del Rio T.G."/>
            <person name="Barry K."/>
            <person name="Detter J.C."/>
            <person name="Hammon N."/>
            <person name="Israni S."/>
            <person name="Pitluck S."/>
            <person name="Brettin T."/>
            <person name="Bruce D."/>
            <person name="Han C."/>
            <person name="Tapia R."/>
            <person name="Gilna P."/>
            <person name="Schmutz J."/>
            <person name="Larimer F."/>
            <person name="Land M."/>
            <person name="Kyrpides N.C."/>
            <person name="Mavromatis K."/>
            <person name="Richardson P."/>
            <person name="Rohde M."/>
            <person name="Goker M."/>
            <person name="Klenk H.P."/>
            <person name="Zhang Y."/>
            <person name="Roberts G.P."/>
            <person name="Reslewic S."/>
            <person name="Schwartz D.C."/>
        </authorList>
    </citation>
    <scope>NUCLEOTIDE SEQUENCE [LARGE SCALE GENOMIC DNA]</scope>
    <source>
        <strain evidence="6">ATCC 11170 / ATH 1.1.1 / DSM 467 / LMG 4362 / NCIMB 8255 / S1</strain>
    </source>
</reference>
<dbReference type="InterPro" id="IPR000045">
    <property type="entry name" value="Prepilin_IV_endopep_pep"/>
</dbReference>
<dbReference type="GO" id="GO:0004190">
    <property type="term" value="F:aspartic-type endopeptidase activity"/>
    <property type="evidence" value="ECO:0007669"/>
    <property type="project" value="InterPro"/>
</dbReference>
<feature type="transmembrane region" description="Helical" evidence="3">
    <location>
        <begin position="113"/>
        <end position="134"/>
    </location>
</feature>
<dbReference type="Pfam" id="PF01478">
    <property type="entry name" value="Peptidase_A24"/>
    <property type="match status" value="1"/>
</dbReference>
<dbReference type="RefSeq" id="WP_011387869.1">
    <property type="nucleotide sequence ID" value="NC_007643.1"/>
</dbReference>
<keyword evidence="3" id="KW-0472">Membrane</keyword>
<proteinExistence type="inferred from homology"/>
<dbReference type="InterPro" id="IPR050882">
    <property type="entry name" value="Prepilin_peptidase/N-MTase"/>
</dbReference>
<dbReference type="PANTHER" id="PTHR30487">
    <property type="entry name" value="TYPE 4 PREPILIN-LIKE PROTEINS LEADER PEPTIDE-PROCESSING ENZYME"/>
    <property type="match status" value="1"/>
</dbReference>
<comment type="similarity">
    <text evidence="1 2">Belongs to the peptidase A24 family.</text>
</comment>
<keyword evidence="3" id="KW-1133">Transmembrane helix</keyword>
<dbReference type="EnsemblBacteria" id="ABC20913">
    <property type="protein sequence ID" value="ABC20913"/>
    <property type="gene ID" value="Rru_A0108"/>
</dbReference>
<sequence>MGAGLGALAGLGAGGLAACLRASAAPPAHRLSFIRAGTLAGVGASCGIAFALLSPDTAALPYSLGAALVGVALLLAIAVIDIDLGVIHDILVLPLALVLLVWRIALGDGALSPLLSGAIAFVLAQGLRLAYRAVRRREGLGAGDLGVIAAAGVALGPAEAPVFLMTAGVAGVVWGLASRRYGDRPFPFAPALAFGLVMAMLARLGTLG</sequence>
<feature type="transmembrane region" description="Helical" evidence="3">
    <location>
        <begin position="60"/>
        <end position="80"/>
    </location>
</feature>
<dbReference type="STRING" id="269796.Rru_A0108"/>
<dbReference type="PRINTS" id="PR00864">
    <property type="entry name" value="PREPILNPTASE"/>
</dbReference>
<accession>Q2RY82</accession>
<dbReference type="Gene3D" id="1.20.120.1220">
    <property type="match status" value="1"/>
</dbReference>
<evidence type="ECO:0000313" key="6">
    <source>
        <dbReference type="Proteomes" id="UP000001929"/>
    </source>
</evidence>
<feature type="domain" description="Prepilin type IV endopeptidase peptidase" evidence="4">
    <location>
        <begin position="69"/>
        <end position="176"/>
    </location>
</feature>
<dbReference type="KEGG" id="rru:Rru_A0108"/>
<dbReference type="GO" id="GO:0006465">
    <property type="term" value="P:signal peptide processing"/>
    <property type="evidence" value="ECO:0007669"/>
    <property type="project" value="TreeGrafter"/>
</dbReference>
<dbReference type="EMBL" id="CP000230">
    <property type="protein sequence ID" value="ABC20913.1"/>
    <property type="molecule type" value="Genomic_DNA"/>
</dbReference>
<feature type="transmembrane region" description="Helical" evidence="3">
    <location>
        <begin position="86"/>
        <end position="106"/>
    </location>
</feature>
<dbReference type="AlphaFoldDB" id="Q2RY82"/>
<dbReference type="Proteomes" id="UP000001929">
    <property type="component" value="Chromosome"/>
</dbReference>
<keyword evidence="6" id="KW-1185">Reference proteome</keyword>
<feature type="transmembrane region" description="Helical" evidence="3">
    <location>
        <begin position="146"/>
        <end position="174"/>
    </location>
</feature>
<protein>
    <submittedName>
        <fullName evidence="5">Peptidase A24A, prepilin type IV</fullName>
    </submittedName>
</protein>
<keyword evidence="3" id="KW-0812">Transmembrane</keyword>